<organism evidence="2 3">
    <name type="scientific">Profundibacterium mesophilum KAUST100406-0324</name>
    <dbReference type="NCBI Taxonomy" id="1037889"/>
    <lineage>
        <taxon>Bacteria</taxon>
        <taxon>Pseudomonadati</taxon>
        <taxon>Pseudomonadota</taxon>
        <taxon>Alphaproteobacteria</taxon>
        <taxon>Rhodobacterales</taxon>
        <taxon>Roseobacteraceae</taxon>
        <taxon>Profundibacterium</taxon>
    </lineage>
</organism>
<accession>A0A921NYM6</accession>
<keyword evidence="3" id="KW-1185">Reference proteome</keyword>
<name>A0A921NYM6_9RHOB</name>
<dbReference type="Pfam" id="PF10139">
    <property type="entry name" value="Virul_Fac"/>
    <property type="match status" value="1"/>
</dbReference>
<reference evidence="2" key="1">
    <citation type="submission" date="2013-03" db="EMBL/GenBank/DDBJ databases">
        <title>Genome Sequence of the Profundibacterium mesophilum strain KAUST100406-0324T from Red Sea, a novel genus in the family Rhodobacteraceae.</title>
        <authorList>
            <person name="Essack M."/>
            <person name="Alam I."/>
            <person name="Lafi F."/>
            <person name="Alawi W."/>
            <person name="Kamanu F."/>
            <person name="Al-Suwailem A."/>
            <person name="Lee O.O."/>
            <person name="Xu Y."/>
            <person name="Bajic V."/>
            <person name="Qian P.-Y."/>
            <person name="Archer J."/>
        </authorList>
    </citation>
    <scope>NUCLEOTIDE SEQUENCE</scope>
    <source>
        <strain evidence="2">KAUST100406-0324</strain>
    </source>
</reference>
<dbReference type="RefSeq" id="WP_159965348.1">
    <property type="nucleotide sequence ID" value="NZ_APKE01000021.1"/>
</dbReference>
<evidence type="ECO:0000256" key="1">
    <source>
        <dbReference type="SAM" id="MobiDB-lite"/>
    </source>
</evidence>
<feature type="region of interest" description="Disordered" evidence="1">
    <location>
        <begin position="342"/>
        <end position="370"/>
    </location>
</feature>
<dbReference type="Proteomes" id="UP000698242">
    <property type="component" value="Unassembled WGS sequence"/>
</dbReference>
<feature type="compositionally biased region" description="Low complexity" evidence="1">
    <location>
        <begin position="353"/>
        <end position="370"/>
    </location>
</feature>
<proteinExistence type="predicted"/>
<gene>
    <name evidence="2" type="ORF">PMES_01783</name>
</gene>
<protein>
    <submittedName>
        <fullName evidence="2">Virulence effector protein</fullName>
    </submittedName>
</protein>
<dbReference type="AlphaFoldDB" id="A0A921NYM6"/>
<dbReference type="InterPro" id="IPR017030">
    <property type="entry name" value="Vir_effector_SfrC"/>
</dbReference>
<evidence type="ECO:0000313" key="3">
    <source>
        <dbReference type="Proteomes" id="UP000698242"/>
    </source>
</evidence>
<comment type="caution">
    <text evidence="2">The sequence shown here is derived from an EMBL/GenBank/DDBJ whole genome shotgun (WGS) entry which is preliminary data.</text>
</comment>
<dbReference type="EMBL" id="APKE01000021">
    <property type="protein sequence ID" value="KAF0675893.1"/>
    <property type="molecule type" value="Genomic_DNA"/>
</dbReference>
<evidence type="ECO:0000313" key="2">
    <source>
        <dbReference type="EMBL" id="KAF0675893.1"/>
    </source>
</evidence>
<sequence length="771" mass="81378">MSAALARRRLLLGRIDAVRRSAEGLGQWTGHHPLAAGAHAPQIRRDSAELVDALERLSHAAARRPAIAAFGMPRGLAALIGAAAGQHGSGEVPLRFGSTEIAASRFLTPGRGAILRITPGEEGPDPTYPVALSLLTELEAAALLVAGTAPICALPARIEAVLECCERMVPDAGTGAAQGWSPPRRCAGTLARELDRLVRDYPHLAQLAPFSARIGAILARGNAACRAAALSLLWAEAPAQTAWCRQFGITLDALGHARRVWAPAGLLDHPGLGGCDEAEAGDDRLVRLRLPSGALARTQLRGLSALTAEIGAVTARRDIGIAEDGLLNLADLLIFPQMPGQADLEGRARPGTPAGDPSGSASEPASGGAAWEAGRLDRVKRAWLPLRAQRRRELCAIVDCRAQDGLGRTAFEGAGLGSAAPDAERVPVFAVIFRSELDAANGAAAPASPCEHRSARRPFGGAIWLARLPHPALLPGAGRQACPLQSALRAACTARGRVNGLERSLLRLLHKLNAMMKQCSRRSEAADEHAARIATGRAMVRRLRPCIEERRLGLLLGALYLRRGDLQDGAPLALCGRAWNGDRHARFAETVLGAWQAAARRRLGRRELCDYLGMIPAHAEVLVDELAQGALRAGMVEALAAMSRGLADAGERPVHDREDAAARAIRIVNAFVERPGAALVDGRPAIARPACGGGATKAAWEALRRLQTTPRDQALAELMQARRTDRPAPGLRWSTELMTLIEGNAAALTGLAVGEVEADAALDRLIARARG</sequence>